<dbReference type="STRING" id="1235802.C823_04776"/>
<evidence type="ECO:0000313" key="3">
    <source>
        <dbReference type="Proteomes" id="UP000012589"/>
    </source>
</evidence>
<dbReference type="EMBL" id="AQFT01000136">
    <property type="protein sequence ID" value="EMZ21203.1"/>
    <property type="molecule type" value="Genomic_DNA"/>
</dbReference>
<keyword evidence="3" id="KW-1185">Reference proteome</keyword>
<dbReference type="PATRIC" id="fig|1235802.3.peg.5030"/>
<organism evidence="2 3">
    <name type="scientific">Eubacterium plexicaudatum ASF492</name>
    <dbReference type="NCBI Taxonomy" id="1235802"/>
    <lineage>
        <taxon>Bacteria</taxon>
        <taxon>Bacillati</taxon>
        <taxon>Bacillota</taxon>
        <taxon>Clostridia</taxon>
        <taxon>Eubacteriales</taxon>
        <taxon>Eubacteriaceae</taxon>
        <taxon>Eubacterium</taxon>
    </lineage>
</organism>
<protein>
    <submittedName>
        <fullName evidence="2">Uncharacterized protein</fullName>
    </submittedName>
</protein>
<dbReference type="AlphaFoldDB" id="N2A418"/>
<feature type="transmembrane region" description="Helical" evidence="1">
    <location>
        <begin position="144"/>
        <end position="164"/>
    </location>
</feature>
<evidence type="ECO:0000256" key="1">
    <source>
        <dbReference type="SAM" id="Phobius"/>
    </source>
</evidence>
<feature type="transmembrane region" description="Helical" evidence="1">
    <location>
        <begin position="26"/>
        <end position="45"/>
    </location>
</feature>
<evidence type="ECO:0000313" key="2">
    <source>
        <dbReference type="EMBL" id="EMZ21203.1"/>
    </source>
</evidence>
<gene>
    <name evidence="2" type="ORF">C823_04776</name>
</gene>
<accession>N2A418</accession>
<name>N2A418_9FIRM</name>
<sequence length="188" mass="21927">MREIQITDKEYDKLIKRLEFFDTMRNNLLTFSFTSVLAVLGVALAMDMNSISAWICLIPFLLIIPFTARISYYRLASAHITSFLKSFGKLDMQFELGTNIVREGICKHYKLIAWLINHEMVLLSIATSLTFYLAYILSISEWKLYNYISLLIPVILTALVFIIADSTYSYKKLMDDYSAKWEQYIHEN</sequence>
<comment type="caution">
    <text evidence="2">The sequence shown here is derived from an EMBL/GenBank/DDBJ whole genome shotgun (WGS) entry which is preliminary data.</text>
</comment>
<proteinExistence type="predicted"/>
<keyword evidence="1" id="KW-0472">Membrane</keyword>
<dbReference type="Proteomes" id="UP000012589">
    <property type="component" value="Unassembled WGS sequence"/>
</dbReference>
<keyword evidence="1" id="KW-1133">Transmembrane helix</keyword>
<reference evidence="2 3" key="1">
    <citation type="journal article" date="2014" name="Genome Announc.">
        <title>Draft genome sequences of the altered schaedler flora, a defined bacterial community from gnotobiotic mice.</title>
        <authorList>
            <person name="Wannemuehler M.J."/>
            <person name="Overstreet A.M."/>
            <person name="Ward D.V."/>
            <person name="Phillips G.J."/>
        </authorList>
    </citation>
    <scope>NUCLEOTIDE SEQUENCE [LARGE SCALE GENOMIC DNA]</scope>
    <source>
        <strain evidence="2 3">ASF492</strain>
    </source>
</reference>
<feature type="transmembrane region" description="Helical" evidence="1">
    <location>
        <begin position="51"/>
        <end position="72"/>
    </location>
</feature>
<feature type="transmembrane region" description="Helical" evidence="1">
    <location>
        <begin position="120"/>
        <end position="138"/>
    </location>
</feature>
<keyword evidence="1" id="KW-0812">Transmembrane</keyword>
<dbReference type="HOGENOM" id="CLU_1439117_0_0_9"/>